<organism evidence="2 3">
    <name type="scientific">Oceanirhabdus seepicola</name>
    <dbReference type="NCBI Taxonomy" id="2828781"/>
    <lineage>
        <taxon>Bacteria</taxon>
        <taxon>Bacillati</taxon>
        <taxon>Bacillota</taxon>
        <taxon>Clostridia</taxon>
        <taxon>Eubacteriales</taxon>
        <taxon>Clostridiaceae</taxon>
        <taxon>Oceanirhabdus</taxon>
    </lineage>
</organism>
<reference evidence="2" key="1">
    <citation type="journal article" date="2021" name="mSystems">
        <title>Bacteria and Archaea Synergistically Convert Glycine Betaine to Biogenic Methane in the Formosa Cold Seep of the South China Sea.</title>
        <authorList>
            <person name="Li L."/>
            <person name="Zhang W."/>
            <person name="Zhang S."/>
            <person name="Song L."/>
            <person name="Sun Q."/>
            <person name="Zhang H."/>
            <person name="Xiang H."/>
            <person name="Dong X."/>
        </authorList>
    </citation>
    <scope>NUCLEOTIDE SEQUENCE</scope>
    <source>
        <strain evidence="2">ZWT</strain>
    </source>
</reference>
<evidence type="ECO:0000259" key="1">
    <source>
        <dbReference type="PROSITE" id="PS51186"/>
    </source>
</evidence>
<evidence type="ECO:0000313" key="3">
    <source>
        <dbReference type="Proteomes" id="UP001056429"/>
    </source>
</evidence>
<dbReference type="InterPro" id="IPR000182">
    <property type="entry name" value="GNAT_dom"/>
</dbReference>
<feature type="domain" description="N-acetyltransferase" evidence="1">
    <location>
        <begin position="3"/>
        <end position="156"/>
    </location>
</feature>
<dbReference type="CDD" id="cd04301">
    <property type="entry name" value="NAT_SF"/>
    <property type="match status" value="1"/>
</dbReference>
<accession>A0A9J6P901</accession>
<dbReference type="RefSeq" id="WP_250861022.1">
    <property type="nucleotide sequence ID" value="NZ_JAGSOJ010000004.1"/>
</dbReference>
<dbReference type="GO" id="GO:0016747">
    <property type="term" value="F:acyltransferase activity, transferring groups other than amino-acyl groups"/>
    <property type="evidence" value="ECO:0007669"/>
    <property type="project" value="InterPro"/>
</dbReference>
<dbReference type="Pfam" id="PF00583">
    <property type="entry name" value="Acetyltransf_1"/>
    <property type="match status" value="1"/>
</dbReference>
<sequence>MELLIREGNKNDIKEMDALMYEGDEHHRVNLPHKFRKSHESREEFINSKLDDEESNIFVCEYKGNIVGLIIARVMKTPDISIFKPRQFGWIENLIVQDSSRGLGIGKKLMDEAENWLKSRGIEEIELNVYDFNKAAIALYEKLGYIDLSKKMIKKI</sequence>
<dbReference type="EMBL" id="JAGSOJ010000004">
    <property type="protein sequence ID" value="MCM1991888.1"/>
    <property type="molecule type" value="Genomic_DNA"/>
</dbReference>
<proteinExistence type="predicted"/>
<dbReference type="PANTHER" id="PTHR43072:SF60">
    <property type="entry name" value="L-2,4-DIAMINOBUTYRIC ACID ACETYLTRANSFERASE"/>
    <property type="match status" value="1"/>
</dbReference>
<gene>
    <name evidence="2" type="ORF">KDK92_19280</name>
</gene>
<dbReference type="PANTHER" id="PTHR43072">
    <property type="entry name" value="N-ACETYLTRANSFERASE"/>
    <property type="match status" value="1"/>
</dbReference>
<protein>
    <submittedName>
        <fullName evidence="2">GNAT family N-acetyltransferase</fullName>
    </submittedName>
</protein>
<dbReference type="Proteomes" id="UP001056429">
    <property type="component" value="Unassembled WGS sequence"/>
</dbReference>
<comment type="caution">
    <text evidence="2">The sequence shown here is derived from an EMBL/GenBank/DDBJ whole genome shotgun (WGS) entry which is preliminary data.</text>
</comment>
<keyword evidence="3" id="KW-1185">Reference proteome</keyword>
<evidence type="ECO:0000313" key="2">
    <source>
        <dbReference type="EMBL" id="MCM1991888.1"/>
    </source>
</evidence>
<dbReference type="SUPFAM" id="SSF55729">
    <property type="entry name" value="Acyl-CoA N-acyltransferases (Nat)"/>
    <property type="match status" value="1"/>
</dbReference>
<dbReference type="Gene3D" id="3.40.630.30">
    <property type="match status" value="1"/>
</dbReference>
<dbReference type="PROSITE" id="PS51186">
    <property type="entry name" value="GNAT"/>
    <property type="match status" value="1"/>
</dbReference>
<reference evidence="2" key="2">
    <citation type="submission" date="2021-04" db="EMBL/GenBank/DDBJ databases">
        <authorList>
            <person name="Dong X."/>
        </authorList>
    </citation>
    <scope>NUCLEOTIDE SEQUENCE</scope>
    <source>
        <strain evidence="2">ZWT</strain>
    </source>
</reference>
<name>A0A9J6P901_9CLOT</name>
<dbReference type="InterPro" id="IPR016181">
    <property type="entry name" value="Acyl_CoA_acyltransferase"/>
</dbReference>
<dbReference type="AlphaFoldDB" id="A0A9J6P901"/>